<sequence length="67" mass="7535">MLRSNCNSANILSKTKNVTAIRQCRESNNSLFVDAHLHRRSPFAASIQLRSTNSSVRSLPIRSFMEA</sequence>
<organism evidence="1 2">
    <name type="scientific">Arctium lappa</name>
    <name type="common">Greater burdock</name>
    <name type="synonym">Lappa major</name>
    <dbReference type="NCBI Taxonomy" id="4217"/>
    <lineage>
        <taxon>Eukaryota</taxon>
        <taxon>Viridiplantae</taxon>
        <taxon>Streptophyta</taxon>
        <taxon>Embryophyta</taxon>
        <taxon>Tracheophyta</taxon>
        <taxon>Spermatophyta</taxon>
        <taxon>Magnoliopsida</taxon>
        <taxon>eudicotyledons</taxon>
        <taxon>Gunneridae</taxon>
        <taxon>Pentapetalae</taxon>
        <taxon>asterids</taxon>
        <taxon>campanulids</taxon>
        <taxon>Asterales</taxon>
        <taxon>Asteraceae</taxon>
        <taxon>Carduoideae</taxon>
        <taxon>Cardueae</taxon>
        <taxon>Arctiinae</taxon>
        <taxon>Arctium</taxon>
    </lineage>
</organism>
<reference evidence="2" key="1">
    <citation type="journal article" date="2022" name="Mol. Ecol. Resour.">
        <title>The genomes of chicory, endive, great burdock and yacon provide insights into Asteraceae palaeo-polyploidization history and plant inulin production.</title>
        <authorList>
            <person name="Fan W."/>
            <person name="Wang S."/>
            <person name="Wang H."/>
            <person name="Wang A."/>
            <person name="Jiang F."/>
            <person name="Liu H."/>
            <person name="Zhao H."/>
            <person name="Xu D."/>
            <person name="Zhang Y."/>
        </authorList>
    </citation>
    <scope>NUCLEOTIDE SEQUENCE [LARGE SCALE GENOMIC DNA]</scope>
    <source>
        <strain evidence="2">cv. Niubang</strain>
    </source>
</reference>
<comment type="caution">
    <text evidence="1">The sequence shown here is derived from an EMBL/GenBank/DDBJ whole genome shotgun (WGS) entry which is preliminary data.</text>
</comment>
<name>A0ACB8XKP3_ARCLA</name>
<reference evidence="1 2" key="2">
    <citation type="journal article" date="2022" name="Mol. Ecol. Resour.">
        <title>The genomes of chicory, endive, great burdock and yacon provide insights into Asteraceae paleo-polyploidization history and plant inulin production.</title>
        <authorList>
            <person name="Fan W."/>
            <person name="Wang S."/>
            <person name="Wang H."/>
            <person name="Wang A."/>
            <person name="Jiang F."/>
            <person name="Liu H."/>
            <person name="Zhao H."/>
            <person name="Xu D."/>
            <person name="Zhang Y."/>
        </authorList>
    </citation>
    <scope>NUCLEOTIDE SEQUENCE [LARGE SCALE GENOMIC DNA]</scope>
    <source>
        <strain evidence="2">cv. Niubang</strain>
    </source>
</reference>
<gene>
    <name evidence="1" type="ORF">L6452_43185</name>
</gene>
<protein>
    <submittedName>
        <fullName evidence="1">Uncharacterized protein</fullName>
    </submittedName>
</protein>
<dbReference type="Proteomes" id="UP001055879">
    <property type="component" value="Linkage Group LG17"/>
</dbReference>
<evidence type="ECO:0000313" key="1">
    <source>
        <dbReference type="EMBL" id="KAI3668110.1"/>
    </source>
</evidence>
<proteinExistence type="predicted"/>
<evidence type="ECO:0000313" key="2">
    <source>
        <dbReference type="Proteomes" id="UP001055879"/>
    </source>
</evidence>
<keyword evidence="2" id="KW-1185">Reference proteome</keyword>
<accession>A0ACB8XKP3</accession>
<dbReference type="EMBL" id="CM042063">
    <property type="protein sequence ID" value="KAI3668110.1"/>
    <property type="molecule type" value="Genomic_DNA"/>
</dbReference>